<gene>
    <name evidence="1" type="ORF">C2S_13531</name>
</gene>
<organism evidence="1 2">
    <name type="scientific">Fusarium fujikuroi</name>
    <name type="common">Bakanae and foot rot disease fungus</name>
    <name type="synonym">Gibberella fujikuroi</name>
    <dbReference type="NCBI Taxonomy" id="5127"/>
    <lineage>
        <taxon>Eukaryota</taxon>
        <taxon>Fungi</taxon>
        <taxon>Dikarya</taxon>
        <taxon>Ascomycota</taxon>
        <taxon>Pezizomycotina</taxon>
        <taxon>Sordariomycetes</taxon>
        <taxon>Hypocreomycetidae</taxon>
        <taxon>Hypocreales</taxon>
        <taxon>Nectriaceae</taxon>
        <taxon>Fusarium</taxon>
        <taxon>Fusarium fujikuroi species complex</taxon>
    </lineage>
</organism>
<dbReference type="AlphaFoldDB" id="A0A9Q9U6L4"/>
<reference evidence="1" key="1">
    <citation type="submission" date="2019-05" db="EMBL/GenBank/DDBJ databases">
        <authorList>
            <person name="Piombo E."/>
        </authorList>
    </citation>
    <scope>NUCLEOTIDE SEQUENCE</scope>
    <source>
        <strain evidence="1">C2S</strain>
    </source>
</reference>
<sequence>MALPSTAGKSHGLVFYVGSGKVKIANELKKPQYSQLKLLEFWGYSTASETNAMNHIELDFSEESCPYDCPVDAKYILTEDETLVFRYMRKLFRDPDL</sequence>
<evidence type="ECO:0000313" key="1">
    <source>
        <dbReference type="EMBL" id="VTT57184.1"/>
    </source>
</evidence>
<dbReference type="Proteomes" id="UP000760494">
    <property type="component" value="Unassembled WGS sequence"/>
</dbReference>
<evidence type="ECO:0000313" key="2">
    <source>
        <dbReference type="Proteomes" id="UP000760494"/>
    </source>
</evidence>
<proteinExistence type="predicted"/>
<protein>
    <submittedName>
        <fullName evidence="1">Uncharacterized protein</fullName>
    </submittedName>
</protein>
<comment type="caution">
    <text evidence="1">The sequence shown here is derived from an EMBL/GenBank/DDBJ whole genome shotgun (WGS) entry which is preliminary data.</text>
</comment>
<name>A0A9Q9U6L4_FUSFU</name>
<dbReference type="EMBL" id="CABFJX010000009">
    <property type="protein sequence ID" value="VTT57184.1"/>
    <property type="molecule type" value="Genomic_DNA"/>
</dbReference>
<accession>A0A9Q9U6L4</accession>